<organism evidence="1 2">
    <name type="scientific">Rhizopus stolonifer</name>
    <name type="common">Rhizopus nigricans</name>
    <dbReference type="NCBI Taxonomy" id="4846"/>
    <lineage>
        <taxon>Eukaryota</taxon>
        <taxon>Fungi</taxon>
        <taxon>Fungi incertae sedis</taxon>
        <taxon>Mucoromycota</taxon>
        <taxon>Mucoromycotina</taxon>
        <taxon>Mucoromycetes</taxon>
        <taxon>Mucorales</taxon>
        <taxon>Mucorineae</taxon>
        <taxon>Rhizopodaceae</taxon>
        <taxon>Rhizopus</taxon>
    </lineage>
</organism>
<keyword evidence="2" id="KW-1185">Reference proteome</keyword>
<reference evidence="1 2" key="1">
    <citation type="journal article" date="2018" name="G3 (Bethesda)">
        <title>Phylogenetic and Phylogenomic Definition of Rhizopus Species.</title>
        <authorList>
            <person name="Gryganskyi A.P."/>
            <person name="Golan J."/>
            <person name="Dolatabadi S."/>
            <person name="Mondo S."/>
            <person name="Robb S."/>
            <person name="Idnurm A."/>
            <person name="Muszewska A."/>
            <person name="Steczkiewicz K."/>
            <person name="Masonjones S."/>
            <person name="Liao H.L."/>
            <person name="Gajdeczka M.T."/>
            <person name="Anike F."/>
            <person name="Vuek A."/>
            <person name="Anishchenko I.M."/>
            <person name="Voigt K."/>
            <person name="de Hoog G.S."/>
            <person name="Smith M.E."/>
            <person name="Heitman J."/>
            <person name="Vilgalys R."/>
            <person name="Stajich J.E."/>
        </authorList>
    </citation>
    <scope>NUCLEOTIDE SEQUENCE [LARGE SCALE GENOMIC DNA]</scope>
    <source>
        <strain evidence="1 2">LSU 92-RS-03</strain>
    </source>
</reference>
<evidence type="ECO:0000313" key="2">
    <source>
        <dbReference type="Proteomes" id="UP000253551"/>
    </source>
</evidence>
<evidence type="ECO:0000313" key="1">
    <source>
        <dbReference type="EMBL" id="RCI06055.1"/>
    </source>
</evidence>
<gene>
    <name evidence="1" type="ORF">CU098_013364</name>
</gene>
<protein>
    <submittedName>
        <fullName evidence="1">Uncharacterized protein</fullName>
    </submittedName>
</protein>
<dbReference type="AlphaFoldDB" id="A0A367KV34"/>
<dbReference type="EMBL" id="PJQM01000241">
    <property type="protein sequence ID" value="RCI06055.1"/>
    <property type="molecule type" value="Genomic_DNA"/>
</dbReference>
<name>A0A367KV34_RHIST</name>
<accession>A0A367KV34</accession>
<proteinExistence type="predicted"/>
<comment type="caution">
    <text evidence="1">The sequence shown here is derived from an EMBL/GenBank/DDBJ whole genome shotgun (WGS) entry which is preliminary data.</text>
</comment>
<sequence>MTTKRRYYEAVETTLIEETPYLTILVDIKDEEEQDGRRALNKDILIKRFKTT</sequence>
<dbReference type="Proteomes" id="UP000253551">
    <property type="component" value="Unassembled WGS sequence"/>
</dbReference>